<dbReference type="AlphaFoldDB" id="A0A317X6W9"/>
<reference evidence="2 3" key="1">
    <citation type="submission" date="2016-12" db="EMBL/GenBank/DDBJ databases">
        <title>The genomes of Aspergillus section Nigri reveals drivers in fungal speciation.</title>
        <authorList>
            <consortium name="DOE Joint Genome Institute"/>
            <person name="Vesth T.C."/>
            <person name="Nybo J."/>
            <person name="Theobald S."/>
            <person name="Brandl J."/>
            <person name="Frisvad J.C."/>
            <person name="Nielsen K.F."/>
            <person name="Lyhne E.K."/>
            <person name="Kogle M.E."/>
            <person name="Kuo A."/>
            <person name="Riley R."/>
            <person name="Clum A."/>
            <person name="Nolan M."/>
            <person name="Lipzen A."/>
            <person name="Salamov A."/>
            <person name="Henrissat B."/>
            <person name="Wiebenga A."/>
            <person name="De Vries R.P."/>
            <person name="Grigoriev I.V."/>
            <person name="Mortensen U.H."/>
            <person name="Andersen M.R."/>
            <person name="Baker S.E."/>
        </authorList>
    </citation>
    <scope>NUCLEOTIDE SEQUENCE [LARGE SCALE GENOMIC DNA]</scope>
    <source>
        <strain evidence="2 3">CBS 115572</strain>
    </source>
</reference>
<keyword evidence="3" id="KW-1185">Reference proteome</keyword>
<dbReference type="RefSeq" id="XP_025471137.1">
    <property type="nucleotide sequence ID" value="XM_025606568.1"/>
</dbReference>
<dbReference type="EMBL" id="MSFK01000004">
    <property type="protein sequence ID" value="PWY94376.1"/>
    <property type="molecule type" value="Genomic_DNA"/>
</dbReference>
<evidence type="ECO:0000256" key="1">
    <source>
        <dbReference type="SAM" id="MobiDB-lite"/>
    </source>
</evidence>
<organism evidence="2 3">
    <name type="scientific">Aspergillus sclerotioniger CBS 115572</name>
    <dbReference type="NCBI Taxonomy" id="1450535"/>
    <lineage>
        <taxon>Eukaryota</taxon>
        <taxon>Fungi</taxon>
        <taxon>Dikarya</taxon>
        <taxon>Ascomycota</taxon>
        <taxon>Pezizomycotina</taxon>
        <taxon>Eurotiomycetes</taxon>
        <taxon>Eurotiomycetidae</taxon>
        <taxon>Eurotiales</taxon>
        <taxon>Aspergillaceae</taxon>
        <taxon>Aspergillus</taxon>
        <taxon>Aspergillus subgen. Circumdati</taxon>
    </lineage>
</organism>
<evidence type="ECO:0000313" key="3">
    <source>
        <dbReference type="Proteomes" id="UP000246702"/>
    </source>
</evidence>
<protein>
    <submittedName>
        <fullName evidence="2">Uncharacterized protein</fullName>
    </submittedName>
</protein>
<feature type="region of interest" description="Disordered" evidence="1">
    <location>
        <begin position="25"/>
        <end position="45"/>
    </location>
</feature>
<proteinExistence type="predicted"/>
<sequence length="152" mass="16915">MGDSNTTDSADKCSDTSCWDRCAQDGRRGAEPTQSEPITRPAYPILEARLPPTPIPTVAVQPRTKYQIVLGCQWRGGKQARRHNHCRTCVSRSSSRLRLGIRCWVSVNLLTLIQGVHDNPCRGKYDITSRGPLNHTEASDRLDMVMPLVEAS</sequence>
<dbReference type="Proteomes" id="UP000246702">
    <property type="component" value="Unassembled WGS sequence"/>
</dbReference>
<name>A0A317X6W9_9EURO</name>
<dbReference type="GeneID" id="37108711"/>
<gene>
    <name evidence="2" type="ORF">BO94DRAFT_271756</name>
</gene>
<evidence type="ECO:0000313" key="2">
    <source>
        <dbReference type="EMBL" id="PWY94376.1"/>
    </source>
</evidence>
<accession>A0A317X6W9</accession>
<comment type="caution">
    <text evidence="2">The sequence shown here is derived from an EMBL/GenBank/DDBJ whole genome shotgun (WGS) entry which is preliminary data.</text>
</comment>